<feature type="transmembrane region" description="Helical" evidence="2">
    <location>
        <begin position="221"/>
        <end position="240"/>
    </location>
</feature>
<comment type="caution">
    <text evidence="4">The sequence shown here is derived from an EMBL/GenBank/DDBJ whole genome shotgun (WGS) entry which is preliminary data.</text>
</comment>
<dbReference type="Gene3D" id="2.30.110.10">
    <property type="entry name" value="Electron Transport, Fmn-binding Protein, Chain A"/>
    <property type="match status" value="1"/>
</dbReference>
<organism evidence="4 5">
    <name type="scientific">Beauveria bassiana D1-5</name>
    <dbReference type="NCBI Taxonomy" id="1245745"/>
    <lineage>
        <taxon>Eukaryota</taxon>
        <taxon>Fungi</taxon>
        <taxon>Dikarya</taxon>
        <taxon>Ascomycota</taxon>
        <taxon>Pezizomycotina</taxon>
        <taxon>Sordariomycetes</taxon>
        <taxon>Hypocreomycetidae</taxon>
        <taxon>Hypocreales</taxon>
        <taxon>Cordycipitaceae</taxon>
        <taxon>Beauveria</taxon>
    </lineage>
</organism>
<protein>
    <recommendedName>
        <fullName evidence="3">Flavin reductase like domain-containing protein</fullName>
    </recommendedName>
</protein>
<keyword evidence="2" id="KW-0472">Membrane</keyword>
<dbReference type="EMBL" id="ANFO01000020">
    <property type="protein sequence ID" value="KGQ13855.1"/>
    <property type="molecule type" value="Genomic_DNA"/>
</dbReference>
<evidence type="ECO:0000256" key="1">
    <source>
        <dbReference type="ARBA" id="ARBA00022729"/>
    </source>
</evidence>
<keyword evidence="2" id="KW-0812">Transmembrane</keyword>
<evidence type="ECO:0000313" key="4">
    <source>
        <dbReference type="EMBL" id="KGQ13855.1"/>
    </source>
</evidence>
<feature type="domain" description="Flavin reductase like" evidence="3">
    <location>
        <begin position="25"/>
        <end position="176"/>
    </location>
</feature>
<name>A0A0A2W5Y8_BEABA</name>
<dbReference type="Gene3D" id="3.30.1660.10">
    <property type="entry name" value="Flavin-binding protein dodecin"/>
    <property type="match status" value="1"/>
</dbReference>
<dbReference type="Pfam" id="PF01613">
    <property type="entry name" value="Flavin_Reduct"/>
    <property type="match status" value="1"/>
</dbReference>
<proteinExistence type="predicted"/>
<dbReference type="AlphaFoldDB" id="A0A0A2W5Y8"/>
<evidence type="ECO:0000313" key="5">
    <source>
        <dbReference type="Proteomes" id="UP000030106"/>
    </source>
</evidence>
<reference evidence="4 5" key="1">
    <citation type="submission" date="2012-10" db="EMBL/GenBank/DDBJ databases">
        <title>Genome sequencing and analysis of entomopathogenic fungi Beauveria bassiana D1-5.</title>
        <authorList>
            <person name="Li Q."/>
            <person name="Wang L."/>
            <person name="Zhang Z."/>
            <person name="Wang Q."/>
            <person name="Ren J."/>
            <person name="Wang M."/>
            <person name="Xu W."/>
            <person name="Wang J."/>
            <person name="Lu Y."/>
            <person name="Du Q."/>
            <person name="Sun Z."/>
        </authorList>
    </citation>
    <scope>NUCLEOTIDE SEQUENCE [LARGE SCALE GENOMIC DNA]</scope>
    <source>
        <strain evidence="4 5">D1-5</strain>
    </source>
</reference>
<gene>
    <name evidence="4" type="ORF">BBAD15_g191</name>
</gene>
<keyword evidence="2" id="KW-1133">Transmembrane helix</keyword>
<evidence type="ECO:0000259" key="3">
    <source>
        <dbReference type="SMART" id="SM00903"/>
    </source>
</evidence>
<accession>A0A0A2W5Y8</accession>
<dbReference type="Pfam" id="PF07338">
    <property type="entry name" value="YdgH_BhsA-like"/>
    <property type="match status" value="1"/>
</dbReference>
<dbReference type="InterPro" id="IPR025543">
    <property type="entry name" value="Dodecin-like"/>
</dbReference>
<dbReference type="GO" id="GO:0010181">
    <property type="term" value="F:FMN binding"/>
    <property type="evidence" value="ECO:0007669"/>
    <property type="project" value="InterPro"/>
</dbReference>
<dbReference type="HOGENOM" id="CLU_921288_0_0_1"/>
<dbReference type="SUPFAM" id="SSF159871">
    <property type="entry name" value="YdgH-like"/>
    <property type="match status" value="1"/>
</dbReference>
<dbReference type="SMART" id="SM00903">
    <property type="entry name" value="Flavin_Reduct"/>
    <property type="match status" value="1"/>
</dbReference>
<sequence length="302" mass="32975">MSKKRYYYEPSEGHGLPHDPLNAIVGPRPIGWISSCNLQGQRNLAPYSFFNCFNYRPPIIGFSSTGWKDSVQNILDTKEFVWNLATRPLAEQMNETSVTLPRGEDEFQRAGLTPVAGTKVSASLVAESPVNFECRLSQCIRLTSADGEALNSWLVLGEVIAVHIDEALLIDGVYQTALAQPVLRAGGPTAYYTVDESQRFDLTTKRCFALNAQEDVKMKKLLYFSAVISLAALPFASMAAQEMSNANVGQMQPFGTVTAKASNLDDLQAKLAEKAKEQGATGFVINSAGGDNRLYGTATIYK</sequence>
<dbReference type="NCBIfam" id="NF047859">
    <property type="entry name" value="StressCuResBhsA"/>
    <property type="match status" value="1"/>
</dbReference>
<dbReference type="InterPro" id="IPR012349">
    <property type="entry name" value="Split_barrel_FMN-bd"/>
</dbReference>
<dbReference type="InterPro" id="IPR010854">
    <property type="entry name" value="YdgH/BhsA/McbA-like_dom"/>
</dbReference>
<dbReference type="PANTHER" id="PTHR43812:SF2">
    <property type="entry name" value="FLAVIN REDUCTASE LIKE DOMAIN-CONTAINING PROTEIN"/>
    <property type="match status" value="1"/>
</dbReference>
<evidence type="ECO:0000256" key="2">
    <source>
        <dbReference type="SAM" id="Phobius"/>
    </source>
</evidence>
<dbReference type="PANTHER" id="PTHR43812">
    <property type="entry name" value="BLR2425 PROTEIN"/>
    <property type="match status" value="1"/>
</dbReference>
<dbReference type="SUPFAM" id="SSF50475">
    <property type="entry name" value="FMN-binding split barrel"/>
    <property type="match status" value="1"/>
</dbReference>
<keyword evidence="1" id="KW-0732">Signal</keyword>
<dbReference type="Proteomes" id="UP000030106">
    <property type="component" value="Unassembled WGS sequence"/>
</dbReference>
<dbReference type="InterPro" id="IPR002563">
    <property type="entry name" value="Flavin_Rdtase-like_dom"/>
</dbReference>
<dbReference type="InterPro" id="IPR036275">
    <property type="entry name" value="YdgH-like_sf"/>
</dbReference>